<reference evidence="2 3" key="1">
    <citation type="submission" date="2013-03" db="EMBL/GenBank/DDBJ databases">
        <title>The Genome Sequence of Capronia epimyces CBS 606.96.</title>
        <authorList>
            <consortium name="The Broad Institute Genomics Platform"/>
            <person name="Cuomo C."/>
            <person name="de Hoog S."/>
            <person name="Gorbushina A."/>
            <person name="Walker B."/>
            <person name="Young S.K."/>
            <person name="Zeng Q."/>
            <person name="Gargeya S."/>
            <person name="Fitzgerald M."/>
            <person name="Haas B."/>
            <person name="Abouelleil A."/>
            <person name="Allen A.W."/>
            <person name="Alvarado L."/>
            <person name="Arachchi H.M."/>
            <person name="Berlin A.M."/>
            <person name="Chapman S.B."/>
            <person name="Gainer-Dewar J."/>
            <person name="Goldberg J."/>
            <person name="Griggs A."/>
            <person name="Gujja S."/>
            <person name="Hansen M."/>
            <person name="Howarth C."/>
            <person name="Imamovic A."/>
            <person name="Ireland A."/>
            <person name="Larimer J."/>
            <person name="McCowan C."/>
            <person name="Murphy C."/>
            <person name="Pearson M."/>
            <person name="Poon T.W."/>
            <person name="Priest M."/>
            <person name="Roberts A."/>
            <person name="Saif S."/>
            <person name="Shea T."/>
            <person name="Sisk P."/>
            <person name="Sykes S."/>
            <person name="Wortman J."/>
            <person name="Nusbaum C."/>
            <person name="Birren B."/>
        </authorList>
    </citation>
    <scope>NUCLEOTIDE SEQUENCE [LARGE SCALE GENOMIC DNA]</scope>
    <source>
        <strain evidence="2 3">CBS 606.96</strain>
    </source>
</reference>
<dbReference type="Proteomes" id="UP000019478">
    <property type="component" value="Unassembled WGS sequence"/>
</dbReference>
<proteinExistence type="predicted"/>
<evidence type="ECO:0008006" key="4">
    <source>
        <dbReference type="Google" id="ProtNLM"/>
    </source>
</evidence>
<dbReference type="HOGENOM" id="CLU_013985_13_1_1"/>
<sequence length="190" mass="21224">MPSISIRPASTATDDGLRLLRNFDSQLPFLSSIGSSAQWGSSSRSDQEDQRAKYRGKVESSERGWDHAWSRDWVRAYIAEVEIKREDLSSELLELATDTSESTTAAVRLPVAGMILQGQSADYVRDIVPENDDNDPFIYVLYLLSDRRTAPHGKGAGAALISHAKDEARKLGIRRLCLDCWRGNDNRLVQ</sequence>
<dbReference type="AlphaFoldDB" id="W9YV57"/>
<dbReference type="CDD" id="cd04301">
    <property type="entry name" value="NAT_SF"/>
    <property type="match status" value="1"/>
</dbReference>
<feature type="compositionally biased region" description="Basic and acidic residues" evidence="1">
    <location>
        <begin position="45"/>
        <end position="57"/>
    </location>
</feature>
<evidence type="ECO:0000313" key="2">
    <source>
        <dbReference type="EMBL" id="EXJ93151.1"/>
    </source>
</evidence>
<gene>
    <name evidence="2" type="ORF">A1O3_01708</name>
</gene>
<accession>W9YV57</accession>
<dbReference type="RefSeq" id="XP_007730041.1">
    <property type="nucleotide sequence ID" value="XM_007731851.1"/>
</dbReference>
<dbReference type="EMBL" id="AMGY01000001">
    <property type="protein sequence ID" value="EXJ93151.1"/>
    <property type="molecule type" value="Genomic_DNA"/>
</dbReference>
<evidence type="ECO:0000256" key="1">
    <source>
        <dbReference type="SAM" id="MobiDB-lite"/>
    </source>
</evidence>
<evidence type="ECO:0000313" key="3">
    <source>
        <dbReference type="Proteomes" id="UP000019478"/>
    </source>
</evidence>
<dbReference type="SUPFAM" id="SSF55729">
    <property type="entry name" value="Acyl-CoA N-acyltransferases (Nat)"/>
    <property type="match status" value="1"/>
</dbReference>
<organism evidence="2 3">
    <name type="scientific">Capronia epimyces CBS 606.96</name>
    <dbReference type="NCBI Taxonomy" id="1182542"/>
    <lineage>
        <taxon>Eukaryota</taxon>
        <taxon>Fungi</taxon>
        <taxon>Dikarya</taxon>
        <taxon>Ascomycota</taxon>
        <taxon>Pezizomycotina</taxon>
        <taxon>Eurotiomycetes</taxon>
        <taxon>Chaetothyriomycetidae</taxon>
        <taxon>Chaetothyriales</taxon>
        <taxon>Herpotrichiellaceae</taxon>
        <taxon>Capronia</taxon>
    </lineage>
</organism>
<name>W9YV57_9EURO</name>
<protein>
    <recommendedName>
        <fullName evidence="4">N-acetyltransferase domain-containing protein</fullName>
    </recommendedName>
</protein>
<feature type="region of interest" description="Disordered" evidence="1">
    <location>
        <begin position="35"/>
        <end position="57"/>
    </location>
</feature>
<feature type="compositionally biased region" description="Low complexity" evidence="1">
    <location>
        <begin position="35"/>
        <end position="44"/>
    </location>
</feature>
<dbReference type="eggNOG" id="ENOG502S8QM">
    <property type="taxonomic scope" value="Eukaryota"/>
</dbReference>
<keyword evidence="3" id="KW-1185">Reference proteome</keyword>
<comment type="caution">
    <text evidence="2">The sequence shown here is derived from an EMBL/GenBank/DDBJ whole genome shotgun (WGS) entry which is preliminary data.</text>
</comment>
<dbReference type="InterPro" id="IPR016181">
    <property type="entry name" value="Acyl_CoA_acyltransferase"/>
</dbReference>
<dbReference type="GeneID" id="19165841"/>
<dbReference type="OrthoDB" id="2821191at2759"/>
<dbReference type="Gene3D" id="3.40.630.30">
    <property type="match status" value="1"/>
</dbReference>